<dbReference type="Pfam" id="PF13193">
    <property type="entry name" value="AMP-binding_C"/>
    <property type="match status" value="1"/>
</dbReference>
<evidence type="ECO:0000259" key="4">
    <source>
        <dbReference type="Pfam" id="PF16177"/>
    </source>
</evidence>
<evidence type="ECO:0000259" key="3">
    <source>
        <dbReference type="Pfam" id="PF13193"/>
    </source>
</evidence>
<dbReference type="RefSeq" id="WP_382359308.1">
    <property type="nucleotide sequence ID" value="NZ_JBHLWV010000002.1"/>
</dbReference>
<keyword evidence="6" id="KW-1185">Reference proteome</keyword>
<evidence type="ECO:0000256" key="1">
    <source>
        <dbReference type="ARBA" id="ARBA00006432"/>
    </source>
</evidence>
<dbReference type="InterPro" id="IPR032387">
    <property type="entry name" value="ACAS_N"/>
</dbReference>
<sequence>MAEQRRPQGSTIDADAIDSYAAATDAARDPGRFWLSAAREIDWVDEPSQPYTENPDGTVDWFPGATVNTAYNAVDRHVAEGNGDRAALIYVSPVTGREETVTYGELLEQVRRAAGALRRLGVGAGDRVLVYLPMIPEAVVTMLACARLGAVHAVVFGGFGSAELAVRIDDARPVVVVTATGGLEPGHTVPYLPLLDAALDESRHRPRHVVVVDRPEVPPPADRVVAWPVHDWAEHDWAELIAVAEPVDPVPVAADHPLYILYTSGTTGMPKGIVRDNGGHAVALSWCMRHVYGVQTGDVVFAASDIGWVVGHSFIVYGPLLVGATTVLFEGKPVGTPDAGVFWDIVERHRVDVLLSAPTAMRAVRRDDPNGVLLAEYDVSSLRGIFLAGERLDPDTQRWLGQVQPAPVINNWWQTETGWPVVSNFLGLTYFEPRPGSSTKPVPGFTVEILGHDGTPVPVGHEGAVCLRLPLPPGALTGVWGDDERLARTYLTEHPGFYSSGDGGHVDEDGYVYILGRTDDVMNVAGHRMSSGQIEAAISEHPGVSECAVVGVRDELKGQRPHAILVPAIDFVDRADQLRAEVSALVRSRIGPIASLAGVDVVGALPKTRSGKIVRRCLRQLLEGAELEVPPTIENPAALDDLARTLGPSPRG</sequence>
<reference evidence="5 6" key="1">
    <citation type="submission" date="2024-09" db="EMBL/GenBank/DDBJ databases">
        <authorList>
            <person name="Sun Q."/>
            <person name="Mori K."/>
        </authorList>
    </citation>
    <scope>NUCLEOTIDE SEQUENCE [LARGE SCALE GENOMIC DNA]</scope>
    <source>
        <strain evidence="5 6">CCM 7957</strain>
    </source>
</reference>
<dbReference type="Proteomes" id="UP001589783">
    <property type="component" value="Unassembled WGS sequence"/>
</dbReference>
<dbReference type="PANTHER" id="PTHR43347:SF3">
    <property type="entry name" value="ACYL-COA SYNTHETASE SHORT-CHAIN FAMILY MEMBER 3, MITOCHONDRIAL"/>
    <property type="match status" value="1"/>
</dbReference>
<gene>
    <name evidence="5" type="ORF">ACFFJD_00525</name>
</gene>
<dbReference type="PANTHER" id="PTHR43347">
    <property type="entry name" value="ACYL-COA SYNTHETASE"/>
    <property type="match status" value="1"/>
</dbReference>
<proteinExistence type="inferred from homology"/>
<comment type="caution">
    <text evidence="5">The sequence shown here is derived from an EMBL/GenBank/DDBJ whole genome shotgun (WGS) entry which is preliminary data.</text>
</comment>
<organism evidence="5 6">
    <name type="scientific">Gordonia phosphorivorans</name>
    <dbReference type="NCBI Taxonomy" id="1056982"/>
    <lineage>
        <taxon>Bacteria</taxon>
        <taxon>Bacillati</taxon>
        <taxon>Actinomycetota</taxon>
        <taxon>Actinomycetes</taxon>
        <taxon>Mycobacteriales</taxon>
        <taxon>Gordoniaceae</taxon>
        <taxon>Gordonia</taxon>
    </lineage>
</organism>
<dbReference type="Gene3D" id="3.40.50.12780">
    <property type="entry name" value="N-terminal domain of ligase-like"/>
    <property type="match status" value="1"/>
</dbReference>
<dbReference type="PROSITE" id="PS00455">
    <property type="entry name" value="AMP_BINDING"/>
    <property type="match status" value="1"/>
</dbReference>
<feature type="domain" description="AMP-binding enzyme C-terminal" evidence="3">
    <location>
        <begin position="533"/>
        <end position="612"/>
    </location>
</feature>
<evidence type="ECO:0000313" key="5">
    <source>
        <dbReference type="EMBL" id="MFC0313343.1"/>
    </source>
</evidence>
<accession>A0ABV6H3A1</accession>
<evidence type="ECO:0000259" key="2">
    <source>
        <dbReference type="Pfam" id="PF00501"/>
    </source>
</evidence>
<protein>
    <submittedName>
        <fullName evidence="5">AMP-binding protein</fullName>
    </submittedName>
</protein>
<dbReference type="EMBL" id="JBHLWV010000002">
    <property type="protein sequence ID" value="MFC0313343.1"/>
    <property type="molecule type" value="Genomic_DNA"/>
</dbReference>
<dbReference type="SUPFAM" id="SSF56801">
    <property type="entry name" value="Acetyl-CoA synthetase-like"/>
    <property type="match status" value="1"/>
</dbReference>
<dbReference type="Gene3D" id="3.30.300.30">
    <property type="match status" value="1"/>
</dbReference>
<dbReference type="Pfam" id="PF16177">
    <property type="entry name" value="ACAS_N"/>
    <property type="match status" value="1"/>
</dbReference>
<feature type="domain" description="AMP-dependent synthetase/ligase" evidence="2">
    <location>
        <begin position="77"/>
        <end position="470"/>
    </location>
</feature>
<dbReference type="InterPro" id="IPR042099">
    <property type="entry name" value="ANL_N_sf"/>
</dbReference>
<name>A0ABV6H3A1_9ACTN</name>
<dbReference type="InterPro" id="IPR020845">
    <property type="entry name" value="AMP-binding_CS"/>
</dbReference>
<dbReference type="InterPro" id="IPR025110">
    <property type="entry name" value="AMP-bd_C"/>
</dbReference>
<feature type="domain" description="Acetyl-coenzyme A synthetase N-terminal" evidence="4">
    <location>
        <begin position="25"/>
        <end position="73"/>
    </location>
</feature>
<evidence type="ECO:0000313" key="6">
    <source>
        <dbReference type="Proteomes" id="UP001589783"/>
    </source>
</evidence>
<comment type="similarity">
    <text evidence="1">Belongs to the ATP-dependent AMP-binding enzyme family.</text>
</comment>
<dbReference type="InterPro" id="IPR000873">
    <property type="entry name" value="AMP-dep_synth/lig_dom"/>
</dbReference>
<dbReference type="InterPro" id="IPR045851">
    <property type="entry name" value="AMP-bd_C_sf"/>
</dbReference>
<dbReference type="Pfam" id="PF00501">
    <property type="entry name" value="AMP-binding"/>
    <property type="match status" value="1"/>
</dbReference>